<keyword evidence="1" id="KW-0677">Repeat</keyword>
<dbReference type="Pfam" id="PF20431">
    <property type="entry name" value="E_motif"/>
    <property type="match status" value="1"/>
</dbReference>
<dbReference type="InterPro" id="IPR032867">
    <property type="entry name" value="DYW_dom"/>
</dbReference>
<dbReference type="InterPro" id="IPR002885">
    <property type="entry name" value="PPR_rpt"/>
</dbReference>
<dbReference type="Pfam" id="PF13041">
    <property type="entry name" value="PPR_2"/>
    <property type="match status" value="3"/>
</dbReference>
<dbReference type="PANTHER" id="PTHR47926">
    <property type="entry name" value="PENTATRICOPEPTIDE REPEAT-CONTAINING PROTEIN"/>
    <property type="match status" value="1"/>
</dbReference>
<dbReference type="InterPro" id="IPR046960">
    <property type="entry name" value="PPR_At4g14850-like_plant"/>
</dbReference>
<dbReference type="Gene3D" id="1.25.40.10">
    <property type="entry name" value="Tetratricopeptide repeat domain"/>
    <property type="match status" value="3"/>
</dbReference>
<feature type="repeat" description="PPR" evidence="2">
    <location>
        <begin position="205"/>
        <end position="239"/>
    </location>
</feature>
<protein>
    <recommendedName>
        <fullName evidence="3">DYW domain-containing protein</fullName>
    </recommendedName>
</protein>
<dbReference type="NCBIfam" id="TIGR00756">
    <property type="entry name" value="PPR"/>
    <property type="match status" value="7"/>
</dbReference>
<dbReference type="GO" id="GO:0003723">
    <property type="term" value="F:RNA binding"/>
    <property type="evidence" value="ECO:0007669"/>
    <property type="project" value="InterPro"/>
</dbReference>
<dbReference type="OrthoDB" id="185373at2759"/>
<dbReference type="FunFam" id="1.25.40.10:FF:000366">
    <property type="entry name" value="Pentatricopeptide (PPR) repeat-containing protein"/>
    <property type="match status" value="1"/>
</dbReference>
<accession>A0A9D5HCZ3</accession>
<evidence type="ECO:0000313" key="5">
    <source>
        <dbReference type="Proteomes" id="UP001085076"/>
    </source>
</evidence>
<dbReference type="Pfam" id="PF14432">
    <property type="entry name" value="DYW_deaminase"/>
    <property type="match status" value="1"/>
</dbReference>
<dbReference type="PROSITE" id="PS51375">
    <property type="entry name" value="PPR"/>
    <property type="match status" value="5"/>
</dbReference>
<dbReference type="Pfam" id="PF20430">
    <property type="entry name" value="Eplus_motif"/>
    <property type="match status" value="1"/>
</dbReference>
<keyword evidence="5" id="KW-1185">Reference proteome</keyword>
<evidence type="ECO:0000256" key="2">
    <source>
        <dbReference type="PROSITE-ProRule" id="PRU00708"/>
    </source>
</evidence>
<dbReference type="Proteomes" id="UP001085076">
    <property type="component" value="Miscellaneous, Linkage group lg05"/>
</dbReference>
<dbReference type="InterPro" id="IPR011990">
    <property type="entry name" value="TPR-like_helical_dom_sf"/>
</dbReference>
<reference evidence="4" key="2">
    <citation type="journal article" date="2022" name="Hortic Res">
        <title>The genome of Dioscorea zingiberensis sheds light on the biosynthesis, origin and evolution of the medicinally important diosgenin saponins.</title>
        <authorList>
            <person name="Li Y."/>
            <person name="Tan C."/>
            <person name="Li Z."/>
            <person name="Guo J."/>
            <person name="Li S."/>
            <person name="Chen X."/>
            <person name="Wang C."/>
            <person name="Dai X."/>
            <person name="Yang H."/>
            <person name="Song W."/>
            <person name="Hou L."/>
            <person name="Xu J."/>
            <person name="Tong Z."/>
            <person name="Xu A."/>
            <person name="Yuan X."/>
            <person name="Wang W."/>
            <person name="Yang Q."/>
            <person name="Chen L."/>
            <person name="Sun Z."/>
            <person name="Wang K."/>
            <person name="Pan B."/>
            <person name="Chen J."/>
            <person name="Bao Y."/>
            <person name="Liu F."/>
            <person name="Qi X."/>
            <person name="Gang D.R."/>
            <person name="Wen J."/>
            <person name="Li J."/>
        </authorList>
    </citation>
    <scope>NUCLEOTIDE SEQUENCE</scope>
    <source>
        <strain evidence="4">Dzin_1.0</strain>
    </source>
</reference>
<reference evidence="4" key="1">
    <citation type="submission" date="2021-03" db="EMBL/GenBank/DDBJ databases">
        <authorList>
            <person name="Li Z."/>
            <person name="Yang C."/>
        </authorList>
    </citation>
    <scope>NUCLEOTIDE SEQUENCE</scope>
    <source>
        <strain evidence="4">Dzin_1.0</strain>
        <tissue evidence="4">Leaf</tissue>
    </source>
</reference>
<feature type="repeat" description="PPR" evidence="2">
    <location>
        <begin position="71"/>
        <end position="105"/>
    </location>
</feature>
<dbReference type="FunFam" id="1.25.40.10:FF:000031">
    <property type="entry name" value="Pentatricopeptide repeat-containing protein mitochondrial"/>
    <property type="match status" value="1"/>
</dbReference>
<gene>
    <name evidence="4" type="ORF">J5N97_020155</name>
</gene>
<feature type="repeat" description="PPR" evidence="2">
    <location>
        <begin position="134"/>
        <end position="164"/>
    </location>
</feature>
<feature type="repeat" description="PPR" evidence="2">
    <location>
        <begin position="36"/>
        <end position="70"/>
    </location>
</feature>
<evidence type="ECO:0000313" key="4">
    <source>
        <dbReference type="EMBL" id="KAJ0972196.1"/>
    </source>
</evidence>
<dbReference type="PANTHER" id="PTHR47926:SF373">
    <property type="entry name" value="TETRATRICOPEPTIDE-LIKE HELICAL DOMAIN SUPERFAMILY, DYW DOMAIN-CONTAINING PROTEIN"/>
    <property type="match status" value="1"/>
</dbReference>
<feature type="repeat" description="PPR" evidence="2">
    <location>
        <begin position="5"/>
        <end position="35"/>
    </location>
</feature>
<dbReference type="SUPFAM" id="SSF48452">
    <property type="entry name" value="TPR-like"/>
    <property type="match status" value="1"/>
</dbReference>
<proteinExistence type="predicted"/>
<dbReference type="AlphaFoldDB" id="A0A9D5HCZ3"/>
<dbReference type="EMBL" id="JAGGNH010000005">
    <property type="protein sequence ID" value="KAJ0972196.1"/>
    <property type="molecule type" value="Genomic_DNA"/>
</dbReference>
<name>A0A9D5HCZ3_9LILI</name>
<sequence length="538" mass="60992">MPERNVVSWTVMVSGLAKLGELEEAKRVFESMPERSVVSWNAMLSGYVQNDLPEECLLLFNEMLNLGVRPNESTWVTVISACASKGDFQVARSLVHQLQKSRVNLNIYVKTALIDIEGDVQSANELFNRMQTKDVISWNTMISGYAQHGQWTQAIELFKEMSTLKDMKPDTVTMSSVIAACGHLGILEFGRWVVDYIAENQIGLNLSGYNSLIFMYSRCGSLEEAKRVFEEMPKRDVFSYNSLISGLAANGDGLEVLKLLMKMKNELIEPDAITFIGILTACSHSGLVDEGLTVFETIKCPTIDHCACIVDLLGRAGRIDDAKRMIDEMPMRPHSGVYGALLNASRIHKCVDLGEFAAQELFELEPENSGNYILLSNIYASDRRWEDVEKLRKMMRERGVLKMVGASWLEFHGKIHRFVAGDRSHCQLDEIYRVLEDVGNRMRAMGYIADRNCVLRDVEDEEKEEMLRAHSEKLAVGFALLVMEMGAVIRVVKNLRICEDCHLFIKMVSKLEGRVIMVRDNNRFHCFKDGKCSCNDYW</sequence>
<dbReference type="Pfam" id="PF01535">
    <property type="entry name" value="PPR"/>
    <property type="match status" value="1"/>
</dbReference>
<dbReference type="InterPro" id="IPR046849">
    <property type="entry name" value="E2_motif"/>
</dbReference>
<organism evidence="4 5">
    <name type="scientific">Dioscorea zingiberensis</name>
    <dbReference type="NCBI Taxonomy" id="325984"/>
    <lineage>
        <taxon>Eukaryota</taxon>
        <taxon>Viridiplantae</taxon>
        <taxon>Streptophyta</taxon>
        <taxon>Embryophyta</taxon>
        <taxon>Tracheophyta</taxon>
        <taxon>Spermatophyta</taxon>
        <taxon>Magnoliopsida</taxon>
        <taxon>Liliopsida</taxon>
        <taxon>Dioscoreales</taxon>
        <taxon>Dioscoreaceae</taxon>
        <taxon>Dioscorea</taxon>
    </lineage>
</organism>
<evidence type="ECO:0000259" key="3">
    <source>
        <dbReference type="Pfam" id="PF14432"/>
    </source>
</evidence>
<evidence type="ECO:0000256" key="1">
    <source>
        <dbReference type="ARBA" id="ARBA00022737"/>
    </source>
</evidence>
<dbReference type="FunFam" id="1.25.40.10:FF:000596">
    <property type="entry name" value="Pentatricopeptide repeat-containing protein, mitochondrial"/>
    <property type="match status" value="1"/>
</dbReference>
<dbReference type="InterPro" id="IPR046848">
    <property type="entry name" value="E_motif"/>
</dbReference>
<dbReference type="GO" id="GO:0008270">
    <property type="term" value="F:zinc ion binding"/>
    <property type="evidence" value="ECO:0007669"/>
    <property type="project" value="InterPro"/>
</dbReference>
<comment type="caution">
    <text evidence="4">The sequence shown here is derived from an EMBL/GenBank/DDBJ whole genome shotgun (WGS) entry which is preliminary data.</text>
</comment>
<dbReference type="GO" id="GO:0009451">
    <property type="term" value="P:RNA modification"/>
    <property type="evidence" value="ECO:0007669"/>
    <property type="project" value="InterPro"/>
</dbReference>
<feature type="domain" description="DYW" evidence="3">
    <location>
        <begin position="446"/>
        <end position="538"/>
    </location>
</feature>